<organism evidence="1 2">
    <name type="scientific">Streptomyces andamanensis</name>
    <dbReference type="NCBI Taxonomy" id="1565035"/>
    <lineage>
        <taxon>Bacteria</taxon>
        <taxon>Bacillati</taxon>
        <taxon>Actinomycetota</taxon>
        <taxon>Actinomycetes</taxon>
        <taxon>Kitasatosporales</taxon>
        <taxon>Streptomycetaceae</taxon>
        <taxon>Streptomyces</taxon>
    </lineage>
</organism>
<proteinExistence type="predicted"/>
<dbReference type="RefSeq" id="WP_381740046.1">
    <property type="nucleotide sequence ID" value="NZ_JBHSDP010000015.1"/>
</dbReference>
<accession>A0ABV8TFU7</accession>
<comment type="caution">
    <text evidence="1">The sequence shown here is derived from an EMBL/GenBank/DDBJ whole genome shotgun (WGS) entry which is preliminary data.</text>
</comment>
<gene>
    <name evidence="1" type="ORF">ACFPC0_17380</name>
</gene>
<protein>
    <recommendedName>
        <fullName evidence="3">CRISPR-associated protein Cst1</fullName>
    </recommendedName>
</protein>
<dbReference type="EMBL" id="JBHSDP010000015">
    <property type="protein sequence ID" value="MFC4329535.1"/>
    <property type="molecule type" value="Genomic_DNA"/>
</dbReference>
<evidence type="ECO:0000313" key="1">
    <source>
        <dbReference type="EMBL" id="MFC4329535.1"/>
    </source>
</evidence>
<keyword evidence="2" id="KW-1185">Reference proteome</keyword>
<reference evidence="2" key="1">
    <citation type="journal article" date="2019" name="Int. J. Syst. Evol. Microbiol.">
        <title>The Global Catalogue of Microorganisms (GCM) 10K type strain sequencing project: providing services to taxonomists for standard genome sequencing and annotation.</title>
        <authorList>
            <consortium name="The Broad Institute Genomics Platform"/>
            <consortium name="The Broad Institute Genome Sequencing Center for Infectious Disease"/>
            <person name="Wu L."/>
            <person name="Ma J."/>
        </authorList>
    </citation>
    <scope>NUCLEOTIDE SEQUENCE [LARGE SCALE GENOMIC DNA]</scope>
    <source>
        <strain evidence="2">PCU 347</strain>
    </source>
</reference>
<sequence length="479" mass="52685">MSGTAVVPGVLTATGHPLQRAGAWAVALLALRAGPEQVTADDLDRVAAVVVEDAVRAAMAEKNTAAYDWWKVLFALYPNSKATHSKRPRDAAALREALTSLFAADAEGPSTAEWPCTFCGARAGALWAKSTLPMFDTNTALNTLPPNVPGWPVCRGCRIAAWSLPYGAWVTAGSVTVLGCEAAGAERAFTARNMRDARRIMQLGFGARRVGARPELNAVRALRALRSDVQAAATLWTFKNDNQEPWLRVVRTCQSLAHFLAVVDSNAEPRRGWRLLELSLTRRGTDGKVVTSGPDEAARLLFEADDSHSRSLLWTLHRLLHPRENSWNVRDRAALTRLALTYAEETLGMKPHLEPVATLVADWIEHGSGSPRGRLAEYRQAALNDYHLGRLLSTAQFRLTLDGRPVATGPEDWQQFIERRPRAWEHRMLLASRVIQLIQERGVTVSDATGSIDDETERLVEQPILEPADEDLGDEMGEM</sequence>
<evidence type="ECO:0000313" key="2">
    <source>
        <dbReference type="Proteomes" id="UP001595824"/>
    </source>
</evidence>
<dbReference type="Proteomes" id="UP001595824">
    <property type="component" value="Unassembled WGS sequence"/>
</dbReference>
<evidence type="ECO:0008006" key="3">
    <source>
        <dbReference type="Google" id="ProtNLM"/>
    </source>
</evidence>
<name>A0ABV8TFU7_9ACTN</name>